<dbReference type="AlphaFoldDB" id="A0A9P3H5B5"/>
<reference evidence="16" key="2">
    <citation type="journal article" date="2022" name="Microbiol. Resour. Announc.">
        <title>Whole-Genome Sequence of Entomortierella parvispora E1425, a Mucoromycotan Fungus Associated with Burkholderiaceae-Related Endosymbiotic Bacteria.</title>
        <authorList>
            <person name="Herlambang A."/>
            <person name="Guo Y."/>
            <person name="Takashima Y."/>
            <person name="Narisawa K."/>
            <person name="Ohta H."/>
            <person name="Nishizawa T."/>
        </authorList>
    </citation>
    <scope>NUCLEOTIDE SEQUENCE</scope>
    <source>
        <strain evidence="16">E1425</strain>
    </source>
</reference>
<organism evidence="16 17">
    <name type="scientific">Entomortierella parvispora</name>
    <dbReference type="NCBI Taxonomy" id="205924"/>
    <lineage>
        <taxon>Eukaryota</taxon>
        <taxon>Fungi</taxon>
        <taxon>Fungi incertae sedis</taxon>
        <taxon>Mucoromycota</taxon>
        <taxon>Mortierellomycotina</taxon>
        <taxon>Mortierellomycetes</taxon>
        <taxon>Mortierellales</taxon>
        <taxon>Mortierellaceae</taxon>
        <taxon>Entomortierella</taxon>
    </lineage>
</organism>
<keyword evidence="3 12" id="KW-0812">Transmembrane</keyword>
<dbReference type="SUPFAM" id="SSF48208">
    <property type="entry name" value="Six-hairpin glycosidases"/>
    <property type="match status" value="1"/>
</dbReference>
<accession>A0A9P3H5B5</accession>
<dbReference type="Pfam" id="PF03200">
    <property type="entry name" value="Glyco_hydro_63"/>
    <property type="match status" value="1"/>
</dbReference>
<evidence type="ECO:0000256" key="9">
    <source>
        <dbReference type="ARBA" id="ARBA00023180"/>
    </source>
</evidence>
<dbReference type="InterPro" id="IPR038518">
    <property type="entry name" value="Glyco_hydro_63N_sf"/>
</dbReference>
<evidence type="ECO:0000313" key="16">
    <source>
        <dbReference type="EMBL" id="GJJ70317.1"/>
    </source>
</evidence>
<evidence type="ECO:0000256" key="13">
    <source>
        <dbReference type="SAM" id="MobiDB-lite"/>
    </source>
</evidence>
<comment type="similarity">
    <text evidence="2 12">Belongs to the glycosyl hydrolase 63 family.</text>
</comment>
<protein>
    <recommendedName>
        <fullName evidence="11 12">Mannosyl-oligosaccharide glucosidase</fullName>
        <ecNumber evidence="11 12">3.2.1.106</ecNumber>
    </recommendedName>
</protein>
<feature type="transmembrane region" description="Helical" evidence="12">
    <location>
        <begin position="12"/>
        <end position="34"/>
    </location>
</feature>
<dbReference type="GO" id="GO:0006487">
    <property type="term" value="P:protein N-linked glycosylation"/>
    <property type="evidence" value="ECO:0007669"/>
    <property type="project" value="UniProtKB-UniRule"/>
</dbReference>
<comment type="caution">
    <text evidence="16">The sequence shown here is derived from an EMBL/GenBank/DDBJ whole genome shotgun (WGS) entry which is preliminary data.</text>
</comment>
<dbReference type="InterPro" id="IPR012341">
    <property type="entry name" value="6hp_glycosidase-like_sf"/>
</dbReference>
<name>A0A9P3H5B5_9FUNG</name>
<dbReference type="InterPro" id="IPR031335">
    <property type="entry name" value="Glyco_hydro_63_C"/>
</dbReference>
<keyword evidence="4 12" id="KW-0378">Hydrolase</keyword>
<evidence type="ECO:0000256" key="6">
    <source>
        <dbReference type="ARBA" id="ARBA00022968"/>
    </source>
</evidence>
<evidence type="ECO:0000313" key="17">
    <source>
        <dbReference type="Proteomes" id="UP000827284"/>
    </source>
</evidence>
<evidence type="ECO:0000256" key="3">
    <source>
        <dbReference type="ARBA" id="ARBA00022692"/>
    </source>
</evidence>
<keyword evidence="5 12" id="KW-0256">Endoplasmic reticulum</keyword>
<evidence type="ECO:0000256" key="1">
    <source>
        <dbReference type="ARBA" id="ARBA00004648"/>
    </source>
</evidence>
<dbReference type="Proteomes" id="UP000827284">
    <property type="component" value="Unassembled WGS sequence"/>
</dbReference>
<keyword evidence="6" id="KW-0735">Signal-anchor</keyword>
<feature type="domain" description="Glycosyl hydrolase family 63 N-terminal" evidence="15">
    <location>
        <begin position="76"/>
        <end position="275"/>
    </location>
</feature>
<evidence type="ECO:0000256" key="2">
    <source>
        <dbReference type="ARBA" id="ARBA00010833"/>
    </source>
</evidence>
<evidence type="ECO:0000259" key="15">
    <source>
        <dbReference type="Pfam" id="PF16923"/>
    </source>
</evidence>
<sequence>MTDRHSRLRTRLWFSLSASLATIVAVSLVMTGSADASISHDSPMDASGSFHLNDIQFQSGGNAFSSVEAAAAQNQSLLWGVYRPNLYFGTRPRLPNSVMTGLMWFGTQDYSGIDNIRHGCEEGDKFEKYGWLKHDGRSFGVQQLKDTRNNVELTTDFIKIPGGEHGGSWGARISGKPIRQGEPMSISAIYYMGIDGEGNFDINTKKFAPKSPVQFGGNTPDLGNFEFTVEQTKGADKSSPIHYLSAELPLNSVWRMKDFSREMIIQSAQKAQDSGRQFTPQQLFTLPSQSLGETSNLLALQMSYDGEFEFEVRFNSKSSPSPVTSATMSSGLSRAIDAFDKRFERTFHLKESGYSDSMVDFAKATMSNLIGGMGFFHGSAIVDESPTFEDGQNEHLEGPVARRPSPDPQMTLPASLFTAVPSRSFFPRGFYWDEGFHQSLMGQWDNDLSLEVIESWYNRQDNDGWIQREQILGDEARSRVPKEFQVQYPEHANPPTFLQAISCYIARLNNVTQVYSVDALGDSASLDHELDVTNARLVNRELATEYLSNLYPKLRTNYQWMRRTMQGKIREYGRHSRSRMEGYRWRGRTMTHTLTSGLDDYPRAASPHVAELHVDLLSWIGFMSRNLQDIATLIGEEDDAEEFEEHYANIKANIHDLHWNNNEKTFCDVTVDENEDSVHVCHKGYVSLFPVLMGLVDADSDELGHILDLMYDPEEMWTPYGLRSLSAKDEFFGTGENYWKGPIWININYLAVHSLKTNYVGKGPHQAKAKKIYNELRDNLIHNIFKEYDRSGFVWEQYNDKTGYGQRSHPFTGWTSMVVLMMQMGRAE</sequence>
<dbReference type="GO" id="GO:0005789">
    <property type="term" value="C:endoplasmic reticulum membrane"/>
    <property type="evidence" value="ECO:0007669"/>
    <property type="project" value="UniProtKB-SubCell"/>
</dbReference>
<dbReference type="Pfam" id="PF16923">
    <property type="entry name" value="Glyco_hydro_63N"/>
    <property type="match status" value="1"/>
</dbReference>
<dbReference type="PANTHER" id="PTHR10412">
    <property type="entry name" value="MANNOSYL-OLIGOSACCHARIDE GLUCOSIDASE"/>
    <property type="match status" value="1"/>
</dbReference>
<comment type="function">
    <text evidence="12">Cleaves the distal alpha 1,2-linked glucose residue from the Glc(3)Man(9)GlcNAc(2) oligosaccharide precursor.</text>
</comment>
<dbReference type="OrthoDB" id="410058at2759"/>
<evidence type="ECO:0000259" key="14">
    <source>
        <dbReference type="Pfam" id="PF03200"/>
    </source>
</evidence>
<evidence type="ECO:0000256" key="5">
    <source>
        <dbReference type="ARBA" id="ARBA00022824"/>
    </source>
</evidence>
<gene>
    <name evidence="16" type="ORF">EMPS_02666</name>
</gene>
<reference evidence="16" key="1">
    <citation type="submission" date="2021-11" db="EMBL/GenBank/DDBJ databases">
        <authorList>
            <person name="Herlambang A."/>
            <person name="Guo Y."/>
            <person name="Takashima Y."/>
            <person name="Nishizawa T."/>
        </authorList>
    </citation>
    <scope>NUCLEOTIDE SEQUENCE</scope>
    <source>
        <strain evidence="16">E1425</strain>
    </source>
</reference>
<dbReference type="GO" id="GO:0004573">
    <property type="term" value="F:Glc3Man9GlcNAc2 oligosaccharide glucosidase activity"/>
    <property type="evidence" value="ECO:0007669"/>
    <property type="project" value="UniProtKB-UniRule"/>
</dbReference>
<dbReference type="EMBL" id="BQFW01000004">
    <property type="protein sequence ID" value="GJJ70317.1"/>
    <property type="molecule type" value="Genomic_DNA"/>
</dbReference>
<dbReference type="GO" id="GO:0009311">
    <property type="term" value="P:oligosaccharide metabolic process"/>
    <property type="evidence" value="ECO:0007669"/>
    <property type="project" value="UniProtKB-UniRule"/>
</dbReference>
<evidence type="ECO:0000256" key="10">
    <source>
        <dbReference type="ARBA" id="ARBA00023295"/>
    </source>
</evidence>
<evidence type="ECO:0000256" key="12">
    <source>
        <dbReference type="RuleBase" id="RU368089"/>
    </source>
</evidence>
<comment type="catalytic activity">
    <reaction evidence="12">
        <text>N(4)-(alpha-D-Glc-(1-&gt;2)-alpha-D-Glc-(1-&gt;3)-alpha-D-Glc-(1-&gt;3)-alpha-D-Man-(1-&gt;2)-alpha-D-Man-(1-&gt;2)-alpha-D-Man-(1-&gt;3)-[alpha-D-Man-(1-&gt;2)-alpha-D-Man-(1-&gt;3)-[alpha-D-Man-(1-&gt;2)-alpha-D-Man-(1-&gt;6)]-alpha-D-Man-(1-&gt;6)]-beta-D-Man-(1-&gt;4)-beta-D-GlcNAc-(1-&gt;4)-beta-D-GlcNAc)-L-asparaginyl-[protein] + H2O = N(4)-(alpha-D-Glc-(1-&gt;3)-alpha-D-Glc-(1-&gt;3)-alpha-D-Man-(1-&gt;2)-alpha-D-Man-(1-&gt;2)-alpha-D-Man-(1-&gt;3)-[alpha-D-Man-(1-&gt;2)-alpha-D-Man-(1-&gt;3)-[alpha-D-Man-(1-&gt;2)-alpha-D-Man-(1-&gt;6)]-alpha-D-Man-(1-&gt;6)]-beta-D-Man-(1-&gt;4)-beta-D-GlcNAc-(1-&gt;4)-beta-D-GlcNAc)-L-asparaginyl-[protein] + beta-D-glucose</text>
        <dbReference type="Rhea" id="RHEA:55988"/>
        <dbReference type="Rhea" id="RHEA-COMP:12806"/>
        <dbReference type="Rhea" id="RHEA-COMP:14355"/>
        <dbReference type="ChEBI" id="CHEBI:15377"/>
        <dbReference type="ChEBI" id="CHEBI:15903"/>
        <dbReference type="ChEBI" id="CHEBI:59082"/>
        <dbReference type="ChEBI" id="CHEBI:132537"/>
        <dbReference type="EC" id="3.2.1.106"/>
    </reaction>
</comment>
<keyword evidence="9" id="KW-0325">Glycoprotein</keyword>
<keyword evidence="7 12" id="KW-1133">Transmembrane helix</keyword>
<evidence type="ECO:0000256" key="4">
    <source>
        <dbReference type="ARBA" id="ARBA00022801"/>
    </source>
</evidence>
<dbReference type="InterPro" id="IPR004888">
    <property type="entry name" value="Glycoside_hydrolase_63"/>
</dbReference>
<keyword evidence="10 12" id="KW-0326">Glycosidase</keyword>
<dbReference type="PANTHER" id="PTHR10412:SF11">
    <property type="entry name" value="MANNOSYL-OLIGOSACCHARIDE GLUCOSIDASE"/>
    <property type="match status" value="1"/>
</dbReference>
<dbReference type="InterPro" id="IPR031631">
    <property type="entry name" value="Glyco_hydro_63N"/>
</dbReference>
<keyword evidence="17" id="KW-1185">Reference proteome</keyword>
<evidence type="ECO:0000256" key="11">
    <source>
        <dbReference type="ARBA" id="ARBA00038888"/>
    </source>
</evidence>
<proteinExistence type="inferred from homology"/>
<dbReference type="Gene3D" id="1.50.10.10">
    <property type="match status" value="1"/>
</dbReference>
<evidence type="ECO:0000256" key="8">
    <source>
        <dbReference type="ARBA" id="ARBA00023136"/>
    </source>
</evidence>
<dbReference type="InterPro" id="IPR008928">
    <property type="entry name" value="6-hairpin_glycosidase_sf"/>
</dbReference>
<feature type="domain" description="Glycosyl hydrolase family 63 C-terminal" evidence="14">
    <location>
        <begin position="324"/>
        <end position="823"/>
    </location>
</feature>
<feature type="region of interest" description="Disordered" evidence="13">
    <location>
        <begin position="389"/>
        <end position="408"/>
    </location>
</feature>
<dbReference type="Gene3D" id="2.70.98.110">
    <property type="entry name" value="Glycosyl hydrolase family 63, N-terminal domain"/>
    <property type="match status" value="1"/>
</dbReference>
<comment type="subcellular location">
    <subcellularLocation>
        <location evidence="1 12">Endoplasmic reticulum membrane</location>
        <topology evidence="1 12">Single-pass type II membrane protein</topology>
    </subcellularLocation>
</comment>
<dbReference type="EC" id="3.2.1.106" evidence="11 12"/>
<keyword evidence="8 12" id="KW-0472">Membrane</keyword>
<evidence type="ECO:0000256" key="7">
    <source>
        <dbReference type="ARBA" id="ARBA00022989"/>
    </source>
</evidence>